<dbReference type="Pfam" id="PF03428">
    <property type="entry name" value="RP-C"/>
    <property type="match status" value="1"/>
</dbReference>
<dbReference type="NCBIfam" id="NF040974">
    <property type="entry name" value="RepABC_RepC"/>
    <property type="match status" value="1"/>
</dbReference>
<protein>
    <submittedName>
        <fullName evidence="3">Uncharacterized protein</fullName>
    </submittedName>
</protein>
<evidence type="ECO:0000259" key="1">
    <source>
        <dbReference type="Pfam" id="PF03428"/>
    </source>
</evidence>
<dbReference type="Pfam" id="PF11800">
    <property type="entry name" value="RP-C_C"/>
    <property type="match status" value="1"/>
</dbReference>
<dbReference type="PATRIC" id="fig|1549748.8.peg.3187"/>
<proteinExistence type="predicted"/>
<organism evidence="3 4">
    <name type="scientific">Kiloniella litopenaei</name>
    <dbReference type="NCBI Taxonomy" id="1549748"/>
    <lineage>
        <taxon>Bacteria</taxon>
        <taxon>Pseudomonadati</taxon>
        <taxon>Pseudomonadota</taxon>
        <taxon>Alphaproteobacteria</taxon>
        <taxon>Rhodospirillales</taxon>
        <taxon>Kiloniellaceae</taxon>
        <taxon>Kiloniella</taxon>
    </lineage>
</organism>
<evidence type="ECO:0000313" key="3">
    <source>
        <dbReference type="EMBL" id="KKJ75212.1"/>
    </source>
</evidence>
<dbReference type="OrthoDB" id="7488837at2"/>
<dbReference type="Proteomes" id="UP000034491">
    <property type="component" value="Unassembled WGS sequence"/>
</dbReference>
<evidence type="ECO:0000313" key="4">
    <source>
        <dbReference type="Proteomes" id="UP000034491"/>
    </source>
</evidence>
<gene>
    <name evidence="3" type="ORF">WH95_19525</name>
</gene>
<feature type="domain" description="Plasmid replication protein C N-terminal" evidence="1">
    <location>
        <begin position="10"/>
        <end position="182"/>
    </location>
</feature>
<comment type="caution">
    <text evidence="3">The sequence shown here is derived from an EMBL/GenBank/DDBJ whole genome shotgun (WGS) entry which is preliminary data.</text>
</comment>
<evidence type="ECO:0000259" key="2">
    <source>
        <dbReference type="Pfam" id="PF11800"/>
    </source>
</evidence>
<reference evidence="3 4" key="1">
    <citation type="submission" date="2015-03" db="EMBL/GenBank/DDBJ databases">
        <title>Genome sequence of Kiloniella sp. P1-1, isolated from the gut microflora of Pacific white shrimp, Penaeus vannamei.</title>
        <authorList>
            <person name="Shao Z."/>
            <person name="Wang L."/>
            <person name="Li X."/>
        </authorList>
    </citation>
    <scope>NUCLEOTIDE SEQUENCE [LARGE SCALE GENOMIC DNA]</scope>
    <source>
        <strain evidence="3 4">P1-1</strain>
    </source>
</reference>
<name>A0A0M2R007_9PROT</name>
<dbReference type="AlphaFoldDB" id="A0A0M2R007"/>
<dbReference type="InterPro" id="IPR021760">
    <property type="entry name" value="RepC_C"/>
</dbReference>
<keyword evidence="4" id="KW-1185">Reference proteome</keyword>
<dbReference type="InterPro" id="IPR005090">
    <property type="entry name" value="RepC_N"/>
</dbReference>
<accession>A0A0M2R007</accession>
<feature type="domain" description="Plasmid replication protein C C-terminal" evidence="2">
    <location>
        <begin position="348"/>
        <end position="430"/>
    </location>
</feature>
<dbReference type="RefSeq" id="WP_046510095.1">
    <property type="nucleotide sequence ID" value="NZ_LANI01000037.1"/>
</dbReference>
<dbReference type="InterPro" id="IPR047611">
    <property type="entry name" value="RepABC_RepC"/>
</dbReference>
<sequence>MEVTSNVGSRAYSPKAMELAKLCASFQGLPEGVSRFEILSLLEFIGHDFGFKQTHIRYLARAIKFSSEKDWVPESFHPPVVWQSVMSIAIEMNRDERTVRRIERELHNLGAILWKDSGNHKRYGARDERGYIQYAYGVDLSPLAPLYLELKAHADKIRAERELWNKEKRELAALKRAVRSKFYFAELSTDELDELSPPVASTSLTEIREQFEKIKLLELAVDQFIEENIETLDCEQNVGMSGQQDKNVRHKYTTTNTYSSLEDTCNLEDNSKMSGETPQDAGNQFATAHTSNGLPKKPVVKFTTCKSKNSSEVEKFSTGIEHLKLMQLVNAASDEFKDHIPLHDRPLEPSDIVDAAGAMCHELGINRHAWVEAITVMGRLSAAACVLIADKNQYHPDNPVRNPGGFLRGMVDKARKGELKIHRSIFGILERRDFDA</sequence>
<dbReference type="EMBL" id="LANI01000037">
    <property type="protein sequence ID" value="KKJ75212.1"/>
    <property type="molecule type" value="Genomic_DNA"/>
</dbReference>
<dbReference type="STRING" id="1549748.WH95_19525"/>